<keyword evidence="6 7" id="KW-0413">Isomerase</keyword>
<comment type="catalytic activity">
    <reaction evidence="7">
        <text>aldehydo-D-galacturonate = keto-D-tagaturonate</text>
        <dbReference type="Rhea" id="RHEA:27702"/>
        <dbReference type="ChEBI" id="CHEBI:12952"/>
        <dbReference type="ChEBI" id="CHEBI:17886"/>
    </reaction>
</comment>
<dbReference type="NCBIfam" id="NF002794">
    <property type="entry name" value="PRK02925.1"/>
    <property type="match status" value="1"/>
</dbReference>
<dbReference type="UniPathway" id="UPA00246"/>
<dbReference type="GO" id="GO:0019698">
    <property type="term" value="P:D-galacturonate catabolic process"/>
    <property type="evidence" value="ECO:0007669"/>
    <property type="project" value="TreeGrafter"/>
</dbReference>
<dbReference type="HAMAP" id="MF_00675">
    <property type="entry name" value="UxaC"/>
    <property type="match status" value="1"/>
</dbReference>
<dbReference type="GO" id="GO:0008880">
    <property type="term" value="F:glucuronate isomerase activity"/>
    <property type="evidence" value="ECO:0007669"/>
    <property type="project" value="UniProtKB-UniRule"/>
</dbReference>
<dbReference type="InterPro" id="IPR003766">
    <property type="entry name" value="Uronate_isomerase"/>
</dbReference>
<sequence>MRKFMDKNFLLYNETAIKLYNNYAKDMPIIDYHCHLNPQEIFENKKFKNITEAWLYSDHYKWRAMRTNGIDERFITGDASDYEKFMAWAETMPMVMGNPLYHWTHLELQRYFGIHDILNKKTAPAIWNKTNELLNGKGFGARDLINKSNVKILCTTDDPTDSLEYHIKLKEDTEFNVKVLPALRPDKGLQINANDFNVWVKKLEGVYKNSINDYNQFLKALESRVKFFHSVGCRISDHGFSSLTYVEPSRQEVEYIFKKALKGQKVTKKEEDMYVIYTLQFLGRLYSELGWTMQLHIGALRNNNTKMFTKLGPDSGFDSINDERVACSISRLLDSLEVKSVLPKTILYTLNPKDNYVLSAMIGNFQEAKVPGKIQFGSAWWFLDNKDGMVEQMKTLANTGLLSRFVGMLTDSRSFLSYTRHEYFRRILCNLMGRWVEDGEVPADMEFLGGIVEGICFKNAKEYFNINC</sequence>
<dbReference type="PANTHER" id="PTHR30068:SF4">
    <property type="entry name" value="URONATE ISOMERASE"/>
    <property type="match status" value="1"/>
</dbReference>
<dbReference type="SUPFAM" id="SSF51556">
    <property type="entry name" value="Metallo-dependent hydrolases"/>
    <property type="match status" value="1"/>
</dbReference>
<dbReference type="Pfam" id="PF02614">
    <property type="entry name" value="UxaC"/>
    <property type="match status" value="1"/>
</dbReference>
<dbReference type="RefSeq" id="WP_039254615.1">
    <property type="nucleotide sequence ID" value="NZ_JENJ01000020.1"/>
</dbReference>
<protein>
    <recommendedName>
        <fullName evidence="5 7">Uronate isomerase</fullName>
        <ecNumber evidence="4 7">5.3.1.12</ecNumber>
    </recommendedName>
    <alternativeName>
        <fullName evidence="7">Glucuronate isomerase</fullName>
    </alternativeName>
    <alternativeName>
        <fullName evidence="7">Uronic isomerase</fullName>
    </alternativeName>
</protein>
<dbReference type="InterPro" id="IPR032466">
    <property type="entry name" value="Metal_Hydrolase"/>
</dbReference>
<accession>A0A0A0IAG2</accession>
<dbReference type="Gene3D" id="3.20.20.140">
    <property type="entry name" value="Metal-dependent hydrolases"/>
    <property type="match status" value="1"/>
</dbReference>
<evidence type="ECO:0000256" key="6">
    <source>
        <dbReference type="ARBA" id="ARBA00023235"/>
    </source>
</evidence>
<dbReference type="Gene3D" id="1.10.2020.10">
    <property type="entry name" value="uronate isomerase, domain 2, chain A"/>
    <property type="match status" value="1"/>
</dbReference>
<reference evidence="8 9" key="1">
    <citation type="submission" date="2014-01" db="EMBL/GenBank/DDBJ databases">
        <title>Plasmidome dynamics in the species complex Clostridium novyi sensu lato converts strains of independent lineages into distinctly different pathogens.</title>
        <authorList>
            <person name="Skarin H."/>
            <person name="Segerman B."/>
        </authorList>
    </citation>
    <scope>NUCLEOTIDE SEQUENCE [LARGE SCALE GENOMIC DNA]</scope>
    <source>
        <strain evidence="8 9">4552</strain>
    </source>
</reference>
<evidence type="ECO:0000313" key="9">
    <source>
        <dbReference type="Proteomes" id="UP000030012"/>
    </source>
</evidence>
<dbReference type="EC" id="5.3.1.12" evidence="4 7"/>
<dbReference type="EMBL" id="JENJ01000020">
    <property type="protein sequence ID" value="KGM96590.1"/>
    <property type="molecule type" value="Genomic_DNA"/>
</dbReference>
<evidence type="ECO:0000256" key="5">
    <source>
        <dbReference type="ARBA" id="ARBA00020555"/>
    </source>
</evidence>
<evidence type="ECO:0000256" key="2">
    <source>
        <dbReference type="ARBA" id="ARBA00004892"/>
    </source>
</evidence>
<organism evidence="8 9">
    <name type="scientific">Clostridium novyi A str. 4552</name>
    <dbReference type="NCBI Taxonomy" id="1444289"/>
    <lineage>
        <taxon>Bacteria</taxon>
        <taxon>Bacillati</taxon>
        <taxon>Bacillota</taxon>
        <taxon>Clostridia</taxon>
        <taxon>Eubacteriales</taxon>
        <taxon>Clostridiaceae</taxon>
        <taxon>Clostridium</taxon>
    </lineage>
</organism>
<evidence type="ECO:0000256" key="1">
    <source>
        <dbReference type="ARBA" id="ARBA00001165"/>
    </source>
</evidence>
<gene>
    <name evidence="7" type="primary">uxaC</name>
    <name evidence="8" type="ORF">Z968_06015</name>
</gene>
<dbReference type="OrthoDB" id="9766564at2"/>
<evidence type="ECO:0000256" key="7">
    <source>
        <dbReference type="HAMAP-Rule" id="MF_00675"/>
    </source>
</evidence>
<evidence type="ECO:0000256" key="4">
    <source>
        <dbReference type="ARBA" id="ARBA00012546"/>
    </source>
</evidence>
<proteinExistence type="inferred from homology"/>
<comment type="catalytic activity">
    <reaction evidence="1 7">
        <text>D-glucuronate = D-fructuronate</text>
        <dbReference type="Rhea" id="RHEA:13049"/>
        <dbReference type="ChEBI" id="CHEBI:58720"/>
        <dbReference type="ChEBI" id="CHEBI:59863"/>
        <dbReference type="EC" id="5.3.1.12"/>
    </reaction>
</comment>
<comment type="caution">
    <text evidence="8">The sequence shown here is derived from an EMBL/GenBank/DDBJ whole genome shotgun (WGS) entry which is preliminary data.</text>
</comment>
<dbReference type="PANTHER" id="PTHR30068">
    <property type="entry name" value="URONATE ISOMERASE"/>
    <property type="match status" value="1"/>
</dbReference>
<dbReference type="Proteomes" id="UP000030012">
    <property type="component" value="Unassembled WGS sequence"/>
</dbReference>
<dbReference type="AlphaFoldDB" id="A0A0A0IAG2"/>
<comment type="pathway">
    <text evidence="2 7">Carbohydrate metabolism; pentose and glucuronate interconversion.</text>
</comment>
<comment type="similarity">
    <text evidence="3 7">Belongs to the metallo-dependent hydrolases superfamily. Uronate isomerase family.</text>
</comment>
<evidence type="ECO:0000313" key="8">
    <source>
        <dbReference type="EMBL" id="KGM96590.1"/>
    </source>
</evidence>
<evidence type="ECO:0000256" key="3">
    <source>
        <dbReference type="ARBA" id="ARBA00008397"/>
    </source>
</evidence>
<dbReference type="GO" id="GO:0042840">
    <property type="term" value="P:D-glucuronate catabolic process"/>
    <property type="evidence" value="ECO:0007669"/>
    <property type="project" value="TreeGrafter"/>
</dbReference>
<name>A0A0A0IAG2_CLONO</name>